<comment type="caution">
    <text evidence="4">The sequence shown here is derived from an EMBL/GenBank/DDBJ whole genome shotgun (WGS) entry which is preliminary data.</text>
</comment>
<accession>A0A2B7XJE0</accession>
<protein>
    <recommendedName>
        <fullName evidence="6">GOLD domain-containing protein</fullName>
    </recommendedName>
</protein>
<dbReference type="AlphaFoldDB" id="A0A2B7XJE0"/>
<keyword evidence="1" id="KW-0175">Coiled coil</keyword>
<reference evidence="4 5" key="1">
    <citation type="submission" date="2017-10" db="EMBL/GenBank/DDBJ databases">
        <title>Comparative genomics in systemic dimorphic fungi from Ajellomycetaceae.</title>
        <authorList>
            <person name="Munoz J.F."/>
            <person name="Mcewen J.G."/>
            <person name="Clay O.K."/>
            <person name="Cuomo C.A."/>
        </authorList>
    </citation>
    <scope>NUCLEOTIDE SEQUENCE [LARGE SCALE GENOMIC DNA]</scope>
    <source>
        <strain evidence="4 5">UAMH5409</strain>
    </source>
</reference>
<proteinExistence type="predicted"/>
<dbReference type="STRING" id="1447875.A0A2B7XJE0"/>
<dbReference type="OrthoDB" id="4225201at2759"/>
<feature type="chain" id="PRO_5012835157" description="GOLD domain-containing protein" evidence="3">
    <location>
        <begin position="19"/>
        <end position="580"/>
    </location>
</feature>
<name>A0A2B7XJE0_9EURO</name>
<dbReference type="EMBL" id="PDNB01000095">
    <property type="protein sequence ID" value="PGH09029.1"/>
    <property type="molecule type" value="Genomic_DNA"/>
</dbReference>
<evidence type="ECO:0000256" key="3">
    <source>
        <dbReference type="SAM" id="SignalP"/>
    </source>
</evidence>
<sequence length="580" mass="63928">MRMRASAVLLWFCSTVAGAYYASDDNGSDSPLSVETWRDENTIAVKFASICDGCSDENDPSYIFELNISGTESVCGESNIVLNHKPLDLVWDGVDGIGSGTFPADMTNGSRNHDLSLNYQALCIASPQDSIEEYTAQILTVTFHPSSQTTNDRTSGFAVSFNSAGKPQIFRLVASPVEISDEDTLDPWLDPADSFNTPISASMPEKALNSNDGIEADLKSLHALKSQLKKLQEDIKTKEHEIRKHLLRDCTSVTSRLRQCASLPCFIKTSFKIVPDVFRLVRYKFGPLPSSVSESPCRPSPHVVHGHNDTQPKNSSNASIFNLNPNGLSPTEGTSSNNESSNTLFPNTLPNHPALRLSHTKLLFKDLAIILLIASLLMLAIRHCRNSPSCRRRRVDIAARREERRTRNAYIIAARRYRWRQWWNSRFGRGARNPSSRDVEAGGQQQRLARVNEEGDNDRGQDSNSAGPAAEDAIQAEILGFRRVLEFVGELVRPDNERDFYLDNSSSNPRINSLRQEAGGSQRDISRLPYAAGRASTAPSSVAPLTTIGSPRTSTVLSYETDSSVTLDSLDPETATMTST</sequence>
<feature type="compositionally biased region" description="Low complexity" evidence="2">
    <location>
        <begin position="329"/>
        <end position="343"/>
    </location>
</feature>
<evidence type="ECO:0000256" key="2">
    <source>
        <dbReference type="SAM" id="MobiDB-lite"/>
    </source>
</evidence>
<feature type="region of interest" description="Disordered" evidence="2">
    <location>
        <begin position="531"/>
        <end position="550"/>
    </location>
</feature>
<evidence type="ECO:0000313" key="5">
    <source>
        <dbReference type="Proteomes" id="UP000223968"/>
    </source>
</evidence>
<feature type="compositionally biased region" description="Polar residues" evidence="2">
    <location>
        <begin position="309"/>
        <end position="328"/>
    </location>
</feature>
<evidence type="ECO:0000256" key="1">
    <source>
        <dbReference type="SAM" id="Coils"/>
    </source>
</evidence>
<evidence type="ECO:0008006" key="6">
    <source>
        <dbReference type="Google" id="ProtNLM"/>
    </source>
</evidence>
<feature type="region of interest" description="Disordered" evidence="2">
    <location>
        <begin position="498"/>
        <end position="523"/>
    </location>
</feature>
<feature type="region of interest" description="Disordered" evidence="2">
    <location>
        <begin position="293"/>
        <end position="345"/>
    </location>
</feature>
<gene>
    <name evidence="4" type="ORF">AJ79_05758</name>
</gene>
<organism evidence="4 5">
    <name type="scientific">Helicocarpus griseus UAMH5409</name>
    <dbReference type="NCBI Taxonomy" id="1447875"/>
    <lineage>
        <taxon>Eukaryota</taxon>
        <taxon>Fungi</taxon>
        <taxon>Dikarya</taxon>
        <taxon>Ascomycota</taxon>
        <taxon>Pezizomycotina</taxon>
        <taxon>Eurotiomycetes</taxon>
        <taxon>Eurotiomycetidae</taxon>
        <taxon>Onygenales</taxon>
        <taxon>Ajellomycetaceae</taxon>
        <taxon>Helicocarpus</taxon>
    </lineage>
</organism>
<feature type="compositionally biased region" description="Polar residues" evidence="2">
    <location>
        <begin position="503"/>
        <end position="515"/>
    </location>
</feature>
<feature type="signal peptide" evidence="3">
    <location>
        <begin position="1"/>
        <end position="18"/>
    </location>
</feature>
<dbReference type="Proteomes" id="UP000223968">
    <property type="component" value="Unassembled WGS sequence"/>
</dbReference>
<keyword evidence="3" id="KW-0732">Signal</keyword>
<feature type="coiled-coil region" evidence="1">
    <location>
        <begin position="214"/>
        <end position="248"/>
    </location>
</feature>
<feature type="compositionally biased region" description="Polar residues" evidence="2">
    <location>
        <begin position="537"/>
        <end position="550"/>
    </location>
</feature>
<evidence type="ECO:0000313" key="4">
    <source>
        <dbReference type="EMBL" id="PGH09029.1"/>
    </source>
</evidence>
<keyword evidence="5" id="KW-1185">Reference proteome</keyword>